<dbReference type="PRINTS" id="PR01183">
    <property type="entry name" value="RIBORDTASEM1"/>
</dbReference>
<dbReference type="SUPFAM" id="SSF51998">
    <property type="entry name" value="PFL-like glycyl radical enzymes"/>
    <property type="match status" value="1"/>
</dbReference>
<reference evidence="6" key="1">
    <citation type="journal article" date="2015" name="Nature">
        <title>Complex archaea that bridge the gap between prokaryotes and eukaryotes.</title>
        <authorList>
            <person name="Spang A."/>
            <person name="Saw J.H."/>
            <person name="Jorgensen S.L."/>
            <person name="Zaremba-Niedzwiedzka K."/>
            <person name="Martijn J."/>
            <person name="Lind A.E."/>
            <person name="van Eijk R."/>
            <person name="Schleper C."/>
            <person name="Guy L."/>
            <person name="Ettema T.J."/>
        </authorList>
    </citation>
    <scope>NUCLEOTIDE SEQUENCE</scope>
</reference>
<evidence type="ECO:0000256" key="3">
    <source>
        <dbReference type="ARBA" id="ARBA00023002"/>
    </source>
</evidence>
<evidence type="ECO:0000256" key="4">
    <source>
        <dbReference type="ARBA" id="ARBA00023285"/>
    </source>
</evidence>
<comment type="caution">
    <text evidence="6">The sequence shown here is derived from an EMBL/GenBank/DDBJ whole genome shotgun (WGS) entry which is preliminary data.</text>
</comment>
<keyword evidence="3" id="KW-0560">Oxidoreductase</keyword>
<comment type="cofactor">
    <cofactor evidence="1">
        <name>adenosylcob(III)alamin</name>
        <dbReference type="ChEBI" id="CHEBI:18408"/>
    </cofactor>
</comment>
<feature type="domain" description="Ribonucleotide reductase large subunit C-terminal" evidence="5">
    <location>
        <begin position="75"/>
        <end position="214"/>
    </location>
</feature>
<organism evidence="6">
    <name type="scientific">marine sediment metagenome</name>
    <dbReference type="NCBI Taxonomy" id="412755"/>
    <lineage>
        <taxon>unclassified sequences</taxon>
        <taxon>metagenomes</taxon>
        <taxon>ecological metagenomes</taxon>
    </lineage>
</organism>
<evidence type="ECO:0000256" key="2">
    <source>
        <dbReference type="ARBA" id="ARBA00022628"/>
    </source>
</evidence>
<dbReference type="EMBL" id="LAZR01052191">
    <property type="protein sequence ID" value="KKK83510.1"/>
    <property type="molecule type" value="Genomic_DNA"/>
</dbReference>
<dbReference type="Pfam" id="PF02867">
    <property type="entry name" value="Ribonuc_red_lgC"/>
    <property type="match status" value="2"/>
</dbReference>
<gene>
    <name evidence="6" type="ORF">LCGC14_2792650</name>
</gene>
<evidence type="ECO:0000256" key="1">
    <source>
        <dbReference type="ARBA" id="ARBA00001922"/>
    </source>
</evidence>
<proteinExistence type="predicted"/>
<protein>
    <recommendedName>
        <fullName evidence="5">Ribonucleotide reductase large subunit C-terminal domain-containing protein</fullName>
    </recommendedName>
</protein>
<dbReference type="AlphaFoldDB" id="A0A0F8ZC80"/>
<keyword evidence="2" id="KW-0846">Cobalamin</keyword>
<dbReference type="PANTHER" id="PTHR43371:SF1">
    <property type="entry name" value="RIBONUCLEOSIDE-DIPHOSPHATE REDUCTASE"/>
    <property type="match status" value="1"/>
</dbReference>
<dbReference type="PANTHER" id="PTHR43371">
    <property type="entry name" value="VITAMIN B12-DEPENDENT RIBONUCLEOTIDE REDUCTASE"/>
    <property type="match status" value="1"/>
</dbReference>
<feature type="domain" description="Ribonucleotide reductase large subunit C-terminal" evidence="5">
    <location>
        <begin position="220"/>
        <end position="365"/>
    </location>
</feature>
<keyword evidence="4" id="KW-0170">Cobalt</keyword>
<evidence type="ECO:0000313" key="6">
    <source>
        <dbReference type="EMBL" id="KKK83510.1"/>
    </source>
</evidence>
<sequence>MFDDNALMLMCKSYFRKGEQFDHCQSCNVEHETVDQLLDRISFGNPIYRAILERKDFLPNSPTIFNAGTLSGTLSACFKLDVRDSMLDEFDDQGHIVPTGSIMDVAYKAAAIQKWGGGVGYYLGNIRATGAKISSTHGKACGPVAIMRHYQSIALLITQGGKRAGAQMAILPCDHPDIEEFIHCKDDEEKAATLDTFNISVSYTDPFMTKVVTDPDSPEHKLLRAAVKAAWTTGCPGCYFIDTAERSNPTPWLGRLTGTNPCGEVPLLDNEPCNLGSINLTNFVNDENRPDLIRLAEITRIAIQYLDDILDHNTFPHPDITKAALLTRKLGLGVMGWADMLSMMGVHYDSDEAISLAEIIMSTINEA</sequence>
<name>A0A0F8ZC80_9ZZZZ</name>
<evidence type="ECO:0000259" key="5">
    <source>
        <dbReference type="Pfam" id="PF02867"/>
    </source>
</evidence>
<dbReference type="GO" id="GO:0031419">
    <property type="term" value="F:cobalamin binding"/>
    <property type="evidence" value="ECO:0007669"/>
    <property type="project" value="UniProtKB-KW"/>
</dbReference>
<dbReference type="Gene3D" id="3.20.70.20">
    <property type="match status" value="1"/>
</dbReference>
<feature type="non-terminal residue" evidence="6">
    <location>
        <position position="367"/>
    </location>
</feature>
<dbReference type="GO" id="GO:0004748">
    <property type="term" value="F:ribonucleoside-diphosphate reductase activity, thioredoxin disulfide as acceptor"/>
    <property type="evidence" value="ECO:0007669"/>
    <property type="project" value="TreeGrafter"/>
</dbReference>
<accession>A0A0F8ZC80</accession>
<dbReference type="InterPro" id="IPR000788">
    <property type="entry name" value="RNR_lg_C"/>
</dbReference>
<dbReference type="InterPro" id="IPR050862">
    <property type="entry name" value="RdRp_reductase_class-2"/>
</dbReference>